<dbReference type="InterPro" id="IPR016181">
    <property type="entry name" value="Acyl_CoA_acyltransferase"/>
</dbReference>
<dbReference type="PANTHER" id="PTHR43792">
    <property type="entry name" value="GNAT FAMILY, PUTATIVE (AFU_ORTHOLOGUE AFUA_3G00765)-RELATED-RELATED"/>
    <property type="match status" value="1"/>
</dbReference>
<proteinExistence type="predicted"/>
<evidence type="ECO:0000313" key="3">
    <source>
        <dbReference type="Proteomes" id="UP000199283"/>
    </source>
</evidence>
<dbReference type="PANTHER" id="PTHR43792:SF1">
    <property type="entry name" value="N-ACETYLTRANSFERASE DOMAIN-CONTAINING PROTEIN"/>
    <property type="match status" value="1"/>
</dbReference>
<dbReference type="Pfam" id="PF13302">
    <property type="entry name" value="Acetyltransf_3"/>
    <property type="match status" value="1"/>
</dbReference>
<name>A0A1H7ID67_9RHOB</name>
<dbReference type="EMBL" id="FNZQ01000001">
    <property type="protein sequence ID" value="SEK59782.1"/>
    <property type="molecule type" value="Genomic_DNA"/>
</dbReference>
<organism evidence="2 3">
    <name type="scientific">Jannaschia helgolandensis</name>
    <dbReference type="NCBI Taxonomy" id="188906"/>
    <lineage>
        <taxon>Bacteria</taxon>
        <taxon>Pseudomonadati</taxon>
        <taxon>Pseudomonadota</taxon>
        <taxon>Alphaproteobacteria</taxon>
        <taxon>Rhodobacterales</taxon>
        <taxon>Roseobacteraceae</taxon>
        <taxon>Jannaschia</taxon>
    </lineage>
</organism>
<dbReference type="Proteomes" id="UP000199283">
    <property type="component" value="Unassembled WGS sequence"/>
</dbReference>
<sequence length="186" mass="20120">MITPLTIPVTPPAAARASALEAIVPVLHTSRCTLRAPRLADYDVLHSITGSDRAIFEGGPSSPSESWADFCAMTATWLLRGHGMWTIELADRAIAGFILIGTEPGDEEHELGWLLTAEHEGRGLAYEAARIVHEFAWTALGLPSLVSYIAPGNTRSENLARRLGAYPDGLLLNGQVTVWRHQRGTA</sequence>
<dbReference type="RefSeq" id="WP_092760271.1">
    <property type="nucleotide sequence ID" value="NZ_FNZQ01000001.1"/>
</dbReference>
<keyword evidence="3" id="KW-1185">Reference proteome</keyword>
<keyword evidence="2" id="KW-0808">Transferase</keyword>
<dbReference type="GO" id="GO:0016747">
    <property type="term" value="F:acyltransferase activity, transferring groups other than amino-acyl groups"/>
    <property type="evidence" value="ECO:0007669"/>
    <property type="project" value="InterPro"/>
</dbReference>
<dbReference type="Gene3D" id="3.40.630.30">
    <property type="match status" value="1"/>
</dbReference>
<feature type="domain" description="N-acetyltransferase" evidence="1">
    <location>
        <begin position="31"/>
        <end position="165"/>
    </location>
</feature>
<dbReference type="AlphaFoldDB" id="A0A1H7ID67"/>
<reference evidence="2 3" key="1">
    <citation type="submission" date="2016-10" db="EMBL/GenBank/DDBJ databases">
        <authorList>
            <person name="de Groot N.N."/>
        </authorList>
    </citation>
    <scope>NUCLEOTIDE SEQUENCE [LARGE SCALE GENOMIC DNA]</scope>
    <source>
        <strain evidence="2 3">DSM 14858</strain>
    </source>
</reference>
<dbReference type="OrthoDB" id="6293260at2"/>
<gene>
    <name evidence="2" type="ORF">SAMN04488526_0986</name>
</gene>
<protein>
    <submittedName>
        <fullName evidence="2">Protein N-acetyltransferase, RimJ/RimL family</fullName>
    </submittedName>
</protein>
<dbReference type="SUPFAM" id="SSF55729">
    <property type="entry name" value="Acyl-CoA N-acyltransferases (Nat)"/>
    <property type="match status" value="1"/>
</dbReference>
<accession>A0A1H7ID67</accession>
<dbReference type="InterPro" id="IPR051531">
    <property type="entry name" value="N-acetyltransferase"/>
</dbReference>
<dbReference type="STRING" id="188906.SAMN04488526_0986"/>
<dbReference type="InterPro" id="IPR000182">
    <property type="entry name" value="GNAT_dom"/>
</dbReference>
<evidence type="ECO:0000259" key="1">
    <source>
        <dbReference type="Pfam" id="PF13302"/>
    </source>
</evidence>
<evidence type="ECO:0000313" key="2">
    <source>
        <dbReference type="EMBL" id="SEK59782.1"/>
    </source>
</evidence>